<dbReference type="Proteomes" id="UP000799538">
    <property type="component" value="Unassembled WGS sequence"/>
</dbReference>
<reference evidence="2" key="1">
    <citation type="journal article" date="2020" name="Stud. Mycol.">
        <title>101 Dothideomycetes genomes: A test case for predicting lifestyles and emergence of pathogens.</title>
        <authorList>
            <person name="Haridas S."/>
            <person name="Albert R."/>
            <person name="Binder M."/>
            <person name="Bloem J."/>
            <person name="LaButti K."/>
            <person name="Salamov A."/>
            <person name="Andreopoulos B."/>
            <person name="Baker S."/>
            <person name="Barry K."/>
            <person name="Bills G."/>
            <person name="Bluhm B."/>
            <person name="Cannon C."/>
            <person name="Castanera R."/>
            <person name="Culley D."/>
            <person name="Daum C."/>
            <person name="Ezra D."/>
            <person name="Gonzalez J."/>
            <person name="Henrissat B."/>
            <person name="Kuo A."/>
            <person name="Liang C."/>
            <person name="Lipzen A."/>
            <person name="Lutzoni F."/>
            <person name="Magnuson J."/>
            <person name="Mondo S."/>
            <person name="Nolan M."/>
            <person name="Ohm R."/>
            <person name="Pangilinan J."/>
            <person name="Park H.-J."/>
            <person name="Ramirez L."/>
            <person name="Alfaro M."/>
            <person name="Sun H."/>
            <person name="Tritt A."/>
            <person name="Yoshinaga Y."/>
            <person name="Zwiers L.-H."/>
            <person name="Turgeon B."/>
            <person name="Goodwin S."/>
            <person name="Spatafora J."/>
            <person name="Crous P."/>
            <person name="Grigoriev I."/>
        </authorList>
    </citation>
    <scope>NUCLEOTIDE SEQUENCE [LARGE SCALE GENOMIC DNA]</scope>
    <source>
        <strain evidence="2">CECT 20119</strain>
    </source>
</reference>
<dbReference type="AlphaFoldDB" id="A0A6A6G4M7"/>
<evidence type="ECO:0000313" key="1">
    <source>
        <dbReference type="EMBL" id="KAF2220686.1"/>
    </source>
</evidence>
<proteinExistence type="predicted"/>
<sequence length="171" mass="19226">MRRERHFTQKARAGLFFRHGGHSCSPLACSGNLAGWWRDLEGRVSELPGRVTRLCMAALSCQEGALSSSSCVSPSPPRHQSGHIRLAGIPPGSMWVACSALRVRLIAAHGVTLLRERRFVVGGRWIVEDEVKIGVVYQVYQVDCRCERFPRCNALYNKVRFALVRQRHLET</sequence>
<dbReference type="EMBL" id="ML992512">
    <property type="protein sequence ID" value="KAF2220686.1"/>
    <property type="molecule type" value="Genomic_DNA"/>
</dbReference>
<gene>
    <name evidence="1" type="ORF">BDZ85DRAFT_29880</name>
</gene>
<name>A0A6A6G4M7_9PEZI</name>
<organism evidence="1 2">
    <name type="scientific">Elsinoe ampelina</name>
    <dbReference type="NCBI Taxonomy" id="302913"/>
    <lineage>
        <taxon>Eukaryota</taxon>
        <taxon>Fungi</taxon>
        <taxon>Dikarya</taxon>
        <taxon>Ascomycota</taxon>
        <taxon>Pezizomycotina</taxon>
        <taxon>Dothideomycetes</taxon>
        <taxon>Dothideomycetidae</taxon>
        <taxon>Myriangiales</taxon>
        <taxon>Elsinoaceae</taxon>
        <taxon>Elsinoe</taxon>
    </lineage>
</organism>
<keyword evidence="2" id="KW-1185">Reference proteome</keyword>
<evidence type="ECO:0000313" key="2">
    <source>
        <dbReference type="Proteomes" id="UP000799538"/>
    </source>
</evidence>
<accession>A0A6A6G4M7</accession>
<protein>
    <submittedName>
        <fullName evidence="1">Uncharacterized protein</fullName>
    </submittedName>
</protein>